<organism evidence="4 5">
    <name type="scientific">Actinia tenebrosa</name>
    <name type="common">Australian red waratah sea anemone</name>
    <dbReference type="NCBI Taxonomy" id="6105"/>
    <lineage>
        <taxon>Eukaryota</taxon>
        <taxon>Metazoa</taxon>
        <taxon>Cnidaria</taxon>
        <taxon>Anthozoa</taxon>
        <taxon>Hexacorallia</taxon>
        <taxon>Actiniaria</taxon>
        <taxon>Actiniidae</taxon>
        <taxon>Actinia</taxon>
    </lineage>
</organism>
<proteinExistence type="predicted"/>
<feature type="region of interest" description="Disordered" evidence="2">
    <location>
        <begin position="211"/>
        <end position="245"/>
    </location>
</feature>
<dbReference type="FunFam" id="1.10.10.10:FF:000422">
    <property type="entry name" value="DNA-binding protein RFX7"/>
    <property type="match status" value="1"/>
</dbReference>
<feature type="region of interest" description="Disordered" evidence="2">
    <location>
        <begin position="651"/>
        <end position="684"/>
    </location>
</feature>
<accession>A0A6P8IW33</accession>
<feature type="compositionally biased region" description="Polar residues" evidence="2">
    <location>
        <begin position="1"/>
        <end position="13"/>
    </location>
</feature>
<feature type="region of interest" description="Disordered" evidence="2">
    <location>
        <begin position="375"/>
        <end position="483"/>
    </location>
</feature>
<dbReference type="PANTHER" id="PTHR12619">
    <property type="entry name" value="RFX TRANSCRIPTION FACTOR FAMILY"/>
    <property type="match status" value="1"/>
</dbReference>
<dbReference type="Pfam" id="PF02257">
    <property type="entry name" value="RFX_DNA_binding"/>
    <property type="match status" value="1"/>
</dbReference>
<dbReference type="SUPFAM" id="SSF46785">
    <property type="entry name" value="Winged helix' DNA-binding domain"/>
    <property type="match status" value="1"/>
</dbReference>
<dbReference type="GO" id="GO:0000981">
    <property type="term" value="F:DNA-binding transcription factor activity, RNA polymerase II-specific"/>
    <property type="evidence" value="ECO:0007669"/>
    <property type="project" value="TreeGrafter"/>
</dbReference>
<name>A0A6P8IW33_ACTTE</name>
<feature type="compositionally biased region" description="Polar residues" evidence="2">
    <location>
        <begin position="731"/>
        <end position="751"/>
    </location>
</feature>
<dbReference type="GO" id="GO:0000978">
    <property type="term" value="F:RNA polymerase II cis-regulatory region sequence-specific DNA binding"/>
    <property type="evidence" value="ECO:0007669"/>
    <property type="project" value="TreeGrafter"/>
</dbReference>
<feature type="region of interest" description="Disordered" evidence="2">
    <location>
        <begin position="496"/>
        <end position="593"/>
    </location>
</feature>
<dbReference type="Proteomes" id="UP000515163">
    <property type="component" value="Unplaced"/>
</dbReference>
<evidence type="ECO:0000256" key="1">
    <source>
        <dbReference type="ARBA" id="ARBA00023125"/>
    </source>
</evidence>
<feature type="compositionally biased region" description="Polar residues" evidence="2">
    <location>
        <begin position="664"/>
        <end position="684"/>
    </location>
</feature>
<reference evidence="5" key="1">
    <citation type="submission" date="2025-08" db="UniProtKB">
        <authorList>
            <consortium name="RefSeq"/>
        </authorList>
    </citation>
    <scope>IDENTIFICATION</scope>
    <source>
        <tissue evidence="5">Tentacle</tissue>
    </source>
</reference>
<dbReference type="Gene3D" id="1.10.10.10">
    <property type="entry name" value="Winged helix-like DNA-binding domain superfamily/Winged helix DNA-binding domain"/>
    <property type="match status" value="1"/>
</dbReference>
<gene>
    <name evidence="5" type="primary">LOC116305712</name>
</gene>
<feature type="compositionally biased region" description="Polar residues" evidence="2">
    <location>
        <begin position="390"/>
        <end position="415"/>
    </location>
</feature>
<evidence type="ECO:0000256" key="2">
    <source>
        <dbReference type="SAM" id="MobiDB-lite"/>
    </source>
</evidence>
<dbReference type="PROSITE" id="PS51526">
    <property type="entry name" value="RFX_DBD"/>
    <property type="match status" value="1"/>
</dbReference>
<dbReference type="PANTHER" id="PTHR12619:SF21">
    <property type="entry name" value="RFX-TYPE WINGED-HELIX DOMAIN-CONTAINING PROTEIN"/>
    <property type="match status" value="1"/>
</dbReference>
<dbReference type="InParanoid" id="A0A6P8IW33"/>
<feature type="region of interest" description="Disordered" evidence="2">
    <location>
        <begin position="811"/>
        <end position="831"/>
    </location>
</feature>
<keyword evidence="4" id="KW-1185">Reference proteome</keyword>
<feature type="compositionally biased region" description="Low complexity" evidence="2">
    <location>
        <begin position="375"/>
        <end position="387"/>
    </location>
</feature>
<feature type="region of interest" description="Disordered" evidence="2">
    <location>
        <begin position="729"/>
        <end position="751"/>
    </location>
</feature>
<dbReference type="InterPro" id="IPR039779">
    <property type="entry name" value="RFX-like"/>
</dbReference>
<feature type="compositionally biased region" description="Polar residues" evidence="2">
    <location>
        <begin position="518"/>
        <end position="537"/>
    </location>
</feature>
<dbReference type="GeneID" id="116305712"/>
<dbReference type="Pfam" id="PF18326">
    <property type="entry name" value="RFX5_N"/>
    <property type="match status" value="1"/>
</dbReference>
<feature type="compositionally biased region" description="Low complexity" evidence="2">
    <location>
        <begin position="30"/>
        <end position="46"/>
    </location>
</feature>
<dbReference type="AlphaFoldDB" id="A0A6P8IW33"/>
<dbReference type="InterPro" id="IPR003150">
    <property type="entry name" value="DNA-bd_RFX"/>
</dbReference>
<feature type="compositionally biased region" description="Polar residues" evidence="2">
    <location>
        <begin position="436"/>
        <end position="455"/>
    </location>
</feature>
<protein>
    <recommendedName>
        <fullName evidence="3">RFX-type winged-helix domain-containing protein</fullName>
    </recommendedName>
</protein>
<keyword evidence="1" id="KW-0238">DNA-binding</keyword>
<evidence type="ECO:0000313" key="4">
    <source>
        <dbReference type="Proteomes" id="UP000515163"/>
    </source>
</evidence>
<evidence type="ECO:0000259" key="3">
    <source>
        <dbReference type="PROSITE" id="PS51526"/>
    </source>
</evidence>
<evidence type="ECO:0000313" key="5">
    <source>
        <dbReference type="RefSeq" id="XP_031571541.1"/>
    </source>
</evidence>
<dbReference type="KEGG" id="aten:116305712"/>
<dbReference type="InterPro" id="IPR036390">
    <property type="entry name" value="WH_DNA-bd_sf"/>
</dbReference>
<feature type="region of interest" description="Disordered" evidence="2">
    <location>
        <begin position="1"/>
        <end position="65"/>
    </location>
</feature>
<dbReference type="RefSeq" id="XP_031571541.1">
    <property type="nucleotide sequence ID" value="XM_031715681.1"/>
</dbReference>
<feature type="domain" description="RFX-type winged-helix" evidence="3">
    <location>
        <begin position="134"/>
        <end position="211"/>
    </location>
</feature>
<dbReference type="OrthoDB" id="10069709at2759"/>
<sequence length="893" mass="98731">MQVAELQSSNSPFRTLLDRSPSSKEVDFMNSQSTLTSLSSTNSPSPADIQMNSLDSEESDNSNPELENALESYISEEIQCKITKILEEVQQLSDTEKLLLYLRLPGETCSELKDEYEQNQALPISTTRAEQTQAFHWIRCHLEECDNNSTLPKHEVYDEYKAYCESMNAARTLSAPDFGKIIKCVFPRVKARRLGTRGNSKYCYSGIQRKKNVKPPTLPSLQIPSPSDKEKNNTNQGNGMNGGDKIEEDQTLSAACLLVCEWANKLLGRVFTTLIELARFLVGGSYVSSKSMAAFVVMSNTDNVTHPQLNHIANSLFSPQKHENQIILTPKRKQLQQPFTKKVVNPRQQKQQQLTHTILTDGSGNQIVPKTPIKIQPQQQQQSPLHKQQVHLQSKPPTGSSGSMQFYQQASSNAHLQGGTTGPQSSYQKMRPPTPSLMSPNGPNQGLPQTTSPFQASPKFNAPGTPQNRPMTPSSGVNQSRHSSNAIEPTRFLFTPIPNEHKAPKGDTSPPTLRPTATHPQNQDWPSGGTQQVQMNLNEVPMSPSKQPRLSQCAPATPTRRPSSFPYPLSSPRTPQRVTSQQYVTSPPMMSPNTPRSMMNAQSPSIQQKGQELVMMQGQDGMGGMVQDPMNGMRRGSDSSPTVQLTEQMIKQGCGPDPSRPCRYSTSSDNSTMPPTPLSQQQSFDYSSELDSICNTTVTNAGQVPPQFQRSQSVPPLPQHTLLDKRFHPLTPQTDNRVQQMTPSPMETTNSNQHLNGLKELRNRVLHGDVNNNGSRTNENAVFAARRNLTSLLNADQGMNTNGGHQNLWNPEAFQTGQTGSSSSEEQEMEMLESNLNFSDLTSDGETSLPDLNSFDDATAEVVLRNICNNTSGVWPTTDVGSWNTQQPLQIMD</sequence>
<feature type="compositionally biased region" description="Polar residues" evidence="2">
    <location>
        <begin position="464"/>
        <end position="483"/>
    </location>
</feature>
<dbReference type="InterPro" id="IPR036388">
    <property type="entry name" value="WH-like_DNA-bd_sf"/>
</dbReference>
<feature type="compositionally biased region" description="Polar residues" evidence="2">
    <location>
        <begin position="571"/>
        <end position="585"/>
    </location>
</feature>
<dbReference type="Gene3D" id="6.10.140.1290">
    <property type="match status" value="1"/>
</dbReference>